<dbReference type="Proteomes" id="UP000238442">
    <property type="component" value="Chromosome"/>
</dbReference>
<feature type="domain" description="Phage tail collar" evidence="2">
    <location>
        <begin position="7"/>
        <end position="62"/>
    </location>
</feature>
<feature type="region of interest" description="Disordered" evidence="1">
    <location>
        <begin position="65"/>
        <end position="84"/>
    </location>
</feature>
<sequence length="177" mass="18042">MMEPFIGQIIMFGGTFAPRGWALCDGSLLAIGQNEALFSILGTTYGGDGRTTFGLPDLRGRVSMHPGAGPGLSNRKLGEKGGTETNTLTSAQMPSVPVKVSSGNATQTAATAGASIATPGTTSGRTFTATEGFNTSTPDITLNSASAGGNSAAVNNIQPYECVNYIIALQGTYPSRS</sequence>
<dbReference type="OrthoDB" id="9810174at2"/>
<keyword evidence="4" id="KW-1185">Reference proteome</keyword>
<evidence type="ECO:0000313" key="4">
    <source>
        <dbReference type="Proteomes" id="UP000238442"/>
    </source>
</evidence>
<dbReference type="AlphaFoldDB" id="A0A2S0HT71"/>
<proteinExistence type="predicted"/>
<dbReference type="InterPro" id="IPR037053">
    <property type="entry name" value="Phage_tail_collar_dom_sf"/>
</dbReference>
<evidence type="ECO:0000256" key="1">
    <source>
        <dbReference type="SAM" id="MobiDB-lite"/>
    </source>
</evidence>
<organism evidence="3 4">
    <name type="scientific">Pukyongia salina</name>
    <dbReference type="NCBI Taxonomy" id="2094025"/>
    <lineage>
        <taxon>Bacteria</taxon>
        <taxon>Pseudomonadati</taxon>
        <taxon>Bacteroidota</taxon>
        <taxon>Flavobacteriia</taxon>
        <taxon>Flavobacteriales</taxon>
        <taxon>Flavobacteriaceae</taxon>
        <taxon>Pukyongia</taxon>
    </lineage>
</organism>
<protein>
    <submittedName>
        <fullName evidence="3">Phage tail protein</fullName>
    </submittedName>
</protein>
<dbReference type="InterPro" id="IPR011083">
    <property type="entry name" value="Phage_tail_collar_dom"/>
</dbReference>
<dbReference type="Gene3D" id="3.90.1340.10">
    <property type="entry name" value="Phage tail collar domain"/>
    <property type="match status" value="1"/>
</dbReference>
<accession>A0A2S0HT71</accession>
<evidence type="ECO:0000313" key="3">
    <source>
        <dbReference type="EMBL" id="AVI49867.1"/>
    </source>
</evidence>
<reference evidence="3 4" key="1">
    <citation type="submission" date="2018-02" db="EMBL/GenBank/DDBJ databases">
        <title>Genomic analysis of the strain RR4-38 isolated from a seawater recirculating aquaculture system.</title>
        <authorList>
            <person name="Kim Y.-S."/>
            <person name="Jang Y.H."/>
            <person name="Kim K.-H."/>
        </authorList>
    </citation>
    <scope>NUCLEOTIDE SEQUENCE [LARGE SCALE GENOMIC DNA]</scope>
    <source>
        <strain evidence="3 4">RR4-38</strain>
    </source>
</reference>
<gene>
    <name evidence="3" type="ORF">C5O00_01255</name>
</gene>
<name>A0A2S0HT71_9FLAO</name>
<dbReference type="KEGG" id="aue:C5O00_01255"/>
<dbReference type="Pfam" id="PF07484">
    <property type="entry name" value="Collar"/>
    <property type="match status" value="1"/>
</dbReference>
<evidence type="ECO:0000259" key="2">
    <source>
        <dbReference type="Pfam" id="PF07484"/>
    </source>
</evidence>
<dbReference type="EMBL" id="CP027062">
    <property type="protein sequence ID" value="AVI49867.1"/>
    <property type="molecule type" value="Genomic_DNA"/>
</dbReference>
<dbReference type="SUPFAM" id="SSF88874">
    <property type="entry name" value="Receptor-binding domain of short tail fibre protein gp12"/>
    <property type="match status" value="1"/>
</dbReference>